<dbReference type="GO" id="GO:0046961">
    <property type="term" value="F:proton-transporting ATPase activity, rotational mechanism"/>
    <property type="evidence" value="ECO:0007669"/>
    <property type="project" value="InterPro"/>
</dbReference>
<evidence type="ECO:0000256" key="1">
    <source>
        <dbReference type="ARBA" id="ARBA00005901"/>
    </source>
</evidence>
<evidence type="ECO:0000313" key="4">
    <source>
        <dbReference type="EMBL" id="KAK8737742.1"/>
    </source>
</evidence>
<dbReference type="AlphaFoldDB" id="A0AAW0XDX4"/>
<proteinExistence type="inferred from homology"/>
<dbReference type="Pfam" id="PF01991">
    <property type="entry name" value="vATP-synt_E"/>
    <property type="match status" value="1"/>
</dbReference>
<dbReference type="InterPro" id="IPR038495">
    <property type="entry name" value="ATPase_E_C"/>
</dbReference>
<evidence type="ECO:0000313" key="5">
    <source>
        <dbReference type="Proteomes" id="UP001445076"/>
    </source>
</evidence>
<gene>
    <name evidence="4" type="ORF">OTU49_004219</name>
</gene>
<keyword evidence="5" id="KW-1185">Reference proteome</keyword>
<dbReference type="EMBL" id="JARKIK010000041">
    <property type="protein sequence ID" value="KAK8737742.1"/>
    <property type="molecule type" value="Genomic_DNA"/>
</dbReference>
<dbReference type="Gene3D" id="3.30.2320.30">
    <property type="entry name" value="ATP synthase, E subunit, C-terminal"/>
    <property type="match status" value="1"/>
</dbReference>
<accession>A0AAW0XDX4</accession>
<dbReference type="Proteomes" id="UP001445076">
    <property type="component" value="Unassembled WGS sequence"/>
</dbReference>
<name>A0AAW0XDX4_CHEQU</name>
<dbReference type="PANTHER" id="PTHR45715">
    <property type="entry name" value="ATPASE H+-TRANSPORTING V1 SUBUNIT E1A-RELATED"/>
    <property type="match status" value="1"/>
</dbReference>
<protein>
    <submittedName>
        <fullName evidence="4">Uncharacterized protein</fullName>
    </submittedName>
</protein>
<comment type="caution">
    <text evidence="4">The sequence shown here is derived from an EMBL/GenBank/DDBJ whole genome shotgun (WGS) entry which is preliminary data.</text>
</comment>
<evidence type="ECO:0000256" key="2">
    <source>
        <dbReference type="ARBA" id="ARBA00022448"/>
    </source>
</evidence>
<dbReference type="GO" id="GO:0033178">
    <property type="term" value="C:proton-transporting two-sector ATPase complex, catalytic domain"/>
    <property type="evidence" value="ECO:0007669"/>
    <property type="project" value="InterPro"/>
</dbReference>
<keyword evidence="3" id="KW-0406">Ion transport</keyword>
<comment type="similarity">
    <text evidence="1">Belongs to the V-ATPase E subunit family.</text>
</comment>
<dbReference type="InterPro" id="IPR002842">
    <property type="entry name" value="ATPase_V1_Esu"/>
</dbReference>
<reference evidence="4 5" key="1">
    <citation type="journal article" date="2024" name="BMC Genomics">
        <title>Genome assembly of redclaw crayfish (Cherax quadricarinatus) provides insights into its immune adaptation and hypoxia tolerance.</title>
        <authorList>
            <person name="Liu Z."/>
            <person name="Zheng J."/>
            <person name="Li H."/>
            <person name="Fang K."/>
            <person name="Wang S."/>
            <person name="He J."/>
            <person name="Zhou D."/>
            <person name="Weng S."/>
            <person name="Chi M."/>
            <person name="Gu Z."/>
            <person name="He J."/>
            <person name="Li F."/>
            <person name="Wang M."/>
        </authorList>
    </citation>
    <scope>NUCLEOTIDE SEQUENCE [LARGE SCALE GENOMIC DNA]</scope>
    <source>
        <strain evidence="4">ZL_2023a</strain>
    </source>
</reference>
<dbReference type="SUPFAM" id="SSF160527">
    <property type="entry name" value="V-type ATPase subunit E-like"/>
    <property type="match status" value="1"/>
</dbReference>
<sequence>MFLWRKFIGSKEKDEEIIAKMESFIEEQGKLEVEKIEKETEEQCQLDKATLVTQGVQDLNCEYEKKEKMLKFRLSGYERQLKRQSHMEVITKKAEQMERVKELAWLKLLKSLTEPLVYPKIFLNILAAGMCKMNESRIFIRIREADTDIVQTYLSHALTEYEIESGRKCKVNIHSEWLSPDCAGGAEFLSVNEKIWYRLTLETQFAAILEKNQAEFVTLLFGLRKEHYTSQLRK</sequence>
<organism evidence="4 5">
    <name type="scientific">Cherax quadricarinatus</name>
    <name type="common">Australian red claw crayfish</name>
    <dbReference type="NCBI Taxonomy" id="27406"/>
    <lineage>
        <taxon>Eukaryota</taxon>
        <taxon>Metazoa</taxon>
        <taxon>Ecdysozoa</taxon>
        <taxon>Arthropoda</taxon>
        <taxon>Crustacea</taxon>
        <taxon>Multicrustacea</taxon>
        <taxon>Malacostraca</taxon>
        <taxon>Eumalacostraca</taxon>
        <taxon>Eucarida</taxon>
        <taxon>Decapoda</taxon>
        <taxon>Pleocyemata</taxon>
        <taxon>Astacidea</taxon>
        <taxon>Parastacoidea</taxon>
        <taxon>Parastacidae</taxon>
        <taxon>Cherax</taxon>
    </lineage>
</organism>
<keyword evidence="2" id="KW-0813">Transport</keyword>
<evidence type="ECO:0000256" key="3">
    <source>
        <dbReference type="ARBA" id="ARBA00023065"/>
    </source>
</evidence>